<accession>G7YT18</accession>
<protein>
    <recommendedName>
        <fullName evidence="3">Pol-related protein</fullName>
    </recommendedName>
</protein>
<evidence type="ECO:0008006" key="3">
    <source>
        <dbReference type="Google" id="ProtNLM"/>
    </source>
</evidence>
<evidence type="ECO:0000313" key="2">
    <source>
        <dbReference type="Proteomes" id="UP000008909"/>
    </source>
</evidence>
<proteinExistence type="predicted"/>
<dbReference type="AlphaFoldDB" id="G7YT18"/>
<sequence>MDVNASKQWSLDWHLSLNDEKCVHLPFGGDSASTFVANEENGPEDITRMDAFSLHHEKSAQKAFTVLRMIRRTFSRFTRMDFQIPYRAYVRPPLEYANQVVYSGRKKDVALVERVQRVATKISAGLKSMGYEARLVPLDRFSLEYLQLRGDLIFNFTLFEQDLANSFFAVDPADTRQRHRKIFWLRAHSFVKQNFSHFS</sequence>
<organism evidence="1 2">
    <name type="scientific">Clonorchis sinensis</name>
    <name type="common">Chinese liver fluke</name>
    <dbReference type="NCBI Taxonomy" id="79923"/>
    <lineage>
        <taxon>Eukaryota</taxon>
        <taxon>Metazoa</taxon>
        <taxon>Spiralia</taxon>
        <taxon>Lophotrochozoa</taxon>
        <taxon>Platyhelminthes</taxon>
        <taxon>Trematoda</taxon>
        <taxon>Digenea</taxon>
        <taxon>Opisthorchiida</taxon>
        <taxon>Opisthorchiata</taxon>
        <taxon>Opisthorchiidae</taxon>
        <taxon>Clonorchis</taxon>
    </lineage>
</organism>
<reference evidence="1" key="1">
    <citation type="journal article" date="2011" name="Genome Biol.">
        <title>The draft genome of the carcinogenic human liver fluke Clonorchis sinensis.</title>
        <authorList>
            <person name="Wang X."/>
            <person name="Chen W."/>
            <person name="Huang Y."/>
            <person name="Sun J."/>
            <person name="Men J."/>
            <person name="Liu H."/>
            <person name="Luo F."/>
            <person name="Guo L."/>
            <person name="Lv X."/>
            <person name="Deng C."/>
            <person name="Zhou C."/>
            <person name="Fan Y."/>
            <person name="Li X."/>
            <person name="Huang L."/>
            <person name="Hu Y."/>
            <person name="Liang C."/>
            <person name="Hu X."/>
            <person name="Xu J."/>
            <person name="Yu X."/>
        </authorList>
    </citation>
    <scope>NUCLEOTIDE SEQUENCE [LARGE SCALE GENOMIC DNA]</scope>
    <source>
        <strain evidence="1">Henan</strain>
    </source>
</reference>
<dbReference type="Proteomes" id="UP000008909">
    <property type="component" value="Unassembled WGS sequence"/>
</dbReference>
<evidence type="ECO:0000313" key="1">
    <source>
        <dbReference type="EMBL" id="GAA56098.1"/>
    </source>
</evidence>
<name>G7YT18_CLOSI</name>
<dbReference type="EMBL" id="DF144156">
    <property type="protein sequence ID" value="GAA56098.1"/>
    <property type="molecule type" value="Genomic_DNA"/>
</dbReference>
<reference key="2">
    <citation type="submission" date="2011-10" db="EMBL/GenBank/DDBJ databases">
        <title>The genome and transcriptome sequence of Clonorchis sinensis provide insights into the carcinogenic liver fluke.</title>
        <authorList>
            <person name="Wang X."/>
            <person name="Huang Y."/>
            <person name="Chen W."/>
            <person name="Liu H."/>
            <person name="Guo L."/>
            <person name="Chen Y."/>
            <person name="Luo F."/>
            <person name="Zhou W."/>
            <person name="Sun J."/>
            <person name="Mao Q."/>
            <person name="Liang P."/>
            <person name="Zhou C."/>
            <person name="Tian Y."/>
            <person name="Men J."/>
            <person name="Lv X."/>
            <person name="Huang L."/>
            <person name="Zhou J."/>
            <person name="Hu Y."/>
            <person name="Li R."/>
            <person name="Zhang F."/>
            <person name="Lei H."/>
            <person name="Li X."/>
            <person name="Hu X."/>
            <person name="Liang C."/>
            <person name="Xu J."/>
            <person name="Wu Z."/>
            <person name="Yu X."/>
        </authorList>
    </citation>
    <scope>NUCLEOTIDE SEQUENCE</scope>
    <source>
        <strain>Henan</strain>
    </source>
</reference>
<keyword evidence="2" id="KW-1185">Reference proteome</keyword>
<gene>
    <name evidence="1" type="ORF">CLF_109900</name>
</gene>